<dbReference type="OrthoDB" id="9809450at2"/>
<evidence type="ECO:0000259" key="5">
    <source>
        <dbReference type="PROSITE" id="PS50893"/>
    </source>
</evidence>
<keyword evidence="2" id="KW-0813">Transport</keyword>
<dbReference type="EC" id="3.6.3.28" evidence="6"/>
<dbReference type="InterPro" id="IPR027417">
    <property type="entry name" value="P-loop_NTPase"/>
</dbReference>
<dbReference type="eggNOG" id="COG1121">
    <property type="taxonomic scope" value="Bacteria"/>
</dbReference>
<gene>
    <name evidence="6" type="ORF">DFW101_0966</name>
</gene>
<dbReference type="Gene3D" id="3.40.50.300">
    <property type="entry name" value="P-loop containing nucleotide triphosphate hydrolases"/>
    <property type="match status" value="1"/>
</dbReference>
<dbReference type="HOGENOM" id="CLU_000604_1_11_7"/>
<reference evidence="7" key="1">
    <citation type="journal article" date="2015" name="Genome Announc.">
        <title>High-Quality Draft Genome Sequence of Desulfovibrio carbinoliphilus FW-101-2B, an Organic Acid-Oxidizing Sulfate-Reducing Bacterium Isolated from Uranium(VI)-Contaminated Groundwater.</title>
        <authorList>
            <person name="Ramsay B.D."/>
            <person name="Hwang C."/>
            <person name="Woo H.L."/>
            <person name="Carroll S.L."/>
            <person name="Lucas S."/>
            <person name="Han J."/>
            <person name="Lapidus A.L."/>
            <person name="Cheng J.F."/>
            <person name="Goodwin L.A."/>
            <person name="Pitluck S."/>
            <person name="Peters L."/>
            <person name="Chertkov O."/>
            <person name="Held B."/>
            <person name="Detter J.C."/>
            <person name="Han C.S."/>
            <person name="Tapia R."/>
            <person name="Land M.L."/>
            <person name="Hauser L.J."/>
            <person name="Kyrpides N.C."/>
            <person name="Ivanova N.N."/>
            <person name="Mikhailova N."/>
            <person name="Pagani I."/>
            <person name="Woyke T."/>
            <person name="Arkin A.P."/>
            <person name="Dehal P."/>
            <person name="Chivian D."/>
            <person name="Criddle C.S."/>
            <person name="Wu W."/>
            <person name="Chakraborty R."/>
            <person name="Hazen T.C."/>
            <person name="Fields M.W."/>
        </authorList>
    </citation>
    <scope>NUCLEOTIDE SEQUENCE [LARGE SCALE GENOMIC DNA]</scope>
    <source>
        <strain evidence="7">FW-101-2B</strain>
    </source>
</reference>
<dbReference type="PANTHER" id="PTHR42734">
    <property type="entry name" value="METAL TRANSPORT SYSTEM ATP-BINDING PROTEIN TM_0124-RELATED"/>
    <property type="match status" value="1"/>
</dbReference>
<protein>
    <submittedName>
        <fullName evidence="6">Phosphonate-transporting ATPase</fullName>
        <ecNumber evidence="6">3.6.3.28</ecNumber>
    </submittedName>
</protein>
<name>G7Q4B2_9BACT</name>
<dbReference type="PANTHER" id="PTHR42734:SF17">
    <property type="entry name" value="METAL TRANSPORT SYSTEM ATP-BINDING PROTEIN TM_0124-RELATED"/>
    <property type="match status" value="1"/>
</dbReference>
<keyword evidence="3" id="KW-0547">Nucleotide-binding</keyword>
<dbReference type="InterPro" id="IPR050153">
    <property type="entry name" value="Metal_Ion_Import_ABC"/>
</dbReference>
<keyword evidence="6" id="KW-0378">Hydrolase</keyword>
<dbReference type="GO" id="GO:0005524">
    <property type="term" value="F:ATP binding"/>
    <property type="evidence" value="ECO:0007669"/>
    <property type="project" value="UniProtKB-KW"/>
</dbReference>
<comment type="similarity">
    <text evidence="1">Belongs to the ABC transporter superfamily.</text>
</comment>
<keyword evidence="7" id="KW-1185">Reference proteome</keyword>
<dbReference type="STRING" id="694327.DFW101_0966"/>
<accession>G7Q4B2</accession>
<evidence type="ECO:0000313" key="6">
    <source>
        <dbReference type="EMBL" id="EHJ46980.1"/>
    </source>
</evidence>
<dbReference type="RefSeq" id="WP_009180396.1">
    <property type="nucleotide sequence ID" value="NZ_CM001368.1"/>
</dbReference>
<evidence type="ECO:0000313" key="7">
    <source>
        <dbReference type="Proteomes" id="UP000004662"/>
    </source>
</evidence>
<dbReference type="PROSITE" id="PS50893">
    <property type="entry name" value="ABC_TRANSPORTER_2"/>
    <property type="match status" value="1"/>
</dbReference>
<organism evidence="6 7">
    <name type="scientific">Solidesulfovibrio carbinoliphilus subsp. oakridgensis</name>
    <dbReference type="NCBI Taxonomy" id="694327"/>
    <lineage>
        <taxon>Bacteria</taxon>
        <taxon>Pseudomonadati</taxon>
        <taxon>Thermodesulfobacteriota</taxon>
        <taxon>Desulfovibrionia</taxon>
        <taxon>Desulfovibrionales</taxon>
        <taxon>Desulfovibrionaceae</taxon>
        <taxon>Solidesulfovibrio</taxon>
    </lineage>
</organism>
<dbReference type="InterPro" id="IPR003439">
    <property type="entry name" value="ABC_transporter-like_ATP-bd"/>
</dbReference>
<dbReference type="AlphaFoldDB" id="G7Q4B2"/>
<dbReference type="CDD" id="cd03235">
    <property type="entry name" value="ABC_Metallic_Cations"/>
    <property type="match status" value="1"/>
</dbReference>
<dbReference type="InterPro" id="IPR003593">
    <property type="entry name" value="AAA+_ATPase"/>
</dbReference>
<keyword evidence="4" id="KW-0067">ATP-binding</keyword>
<evidence type="ECO:0000256" key="3">
    <source>
        <dbReference type="ARBA" id="ARBA00022741"/>
    </source>
</evidence>
<evidence type="ECO:0000256" key="1">
    <source>
        <dbReference type="ARBA" id="ARBA00005417"/>
    </source>
</evidence>
<dbReference type="SMART" id="SM00382">
    <property type="entry name" value="AAA"/>
    <property type="match status" value="1"/>
</dbReference>
<proteinExistence type="inferred from homology"/>
<dbReference type="Pfam" id="PF00005">
    <property type="entry name" value="ABC_tran"/>
    <property type="match status" value="1"/>
</dbReference>
<feature type="domain" description="ABC transporter" evidence="5">
    <location>
        <begin position="6"/>
        <end position="239"/>
    </location>
</feature>
<dbReference type="GO" id="GO:0016887">
    <property type="term" value="F:ATP hydrolysis activity"/>
    <property type="evidence" value="ECO:0007669"/>
    <property type="project" value="InterPro"/>
</dbReference>
<sequence>MTPPVIDICDLTFAYNGQDVLSDISLAVAEGQRLAVLGPNGGGKTTFLKLLLGILRPTTGTIRVFDEEPGRNSSRIGYVPQRLEGMAERKDLPILVREVALMGLIAPGRHGFRHSRESIRQAEAALDQVEMLPLAGRRFCELSGGQKQRTLIARALVSDPALLILDEPTANIDPQGKFCLYEVLSRIGQGVTSLVVSHDMSILAAGVTAVACVNGRLAYSPEPRLTQEMVDLLYGVHRHTCPLDAYLRRMPPDLAGLSPLETR</sequence>
<evidence type="ECO:0000256" key="4">
    <source>
        <dbReference type="ARBA" id="ARBA00022840"/>
    </source>
</evidence>
<evidence type="ECO:0000256" key="2">
    <source>
        <dbReference type="ARBA" id="ARBA00022448"/>
    </source>
</evidence>
<dbReference type="SUPFAM" id="SSF52540">
    <property type="entry name" value="P-loop containing nucleoside triphosphate hydrolases"/>
    <property type="match status" value="1"/>
</dbReference>
<dbReference type="Proteomes" id="UP000004662">
    <property type="component" value="Chromosome"/>
</dbReference>
<dbReference type="EMBL" id="CM001368">
    <property type="protein sequence ID" value="EHJ46980.1"/>
    <property type="molecule type" value="Genomic_DNA"/>
</dbReference>